<protein>
    <submittedName>
        <fullName evidence="1">Uncharacterized protein</fullName>
    </submittedName>
</protein>
<gene>
    <name evidence="1" type="ORF">PPERSA_02014</name>
</gene>
<dbReference type="AlphaFoldDB" id="A0A0V0QF61"/>
<reference evidence="1 2" key="1">
    <citation type="journal article" date="2015" name="Sci. Rep.">
        <title>Genome of the facultative scuticociliatosis pathogen Pseudocohnilembus persalinus provides insight into its virulence through horizontal gene transfer.</title>
        <authorList>
            <person name="Xiong J."/>
            <person name="Wang G."/>
            <person name="Cheng J."/>
            <person name="Tian M."/>
            <person name="Pan X."/>
            <person name="Warren A."/>
            <person name="Jiang C."/>
            <person name="Yuan D."/>
            <person name="Miao W."/>
        </authorList>
    </citation>
    <scope>NUCLEOTIDE SEQUENCE [LARGE SCALE GENOMIC DNA]</scope>
    <source>
        <strain evidence="1">36N120E</strain>
    </source>
</reference>
<dbReference type="Proteomes" id="UP000054937">
    <property type="component" value="Unassembled WGS sequence"/>
</dbReference>
<comment type="caution">
    <text evidence="1">The sequence shown here is derived from an EMBL/GenBank/DDBJ whole genome shotgun (WGS) entry which is preliminary data.</text>
</comment>
<dbReference type="EMBL" id="LDAU01000181">
    <property type="protein sequence ID" value="KRX00835.1"/>
    <property type="molecule type" value="Genomic_DNA"/>
</dbReference>
<proteinExistence type="predicted"/>
<accession>A0A0V0QF61</accession>
<evidence type="ECO:0000313" key="1">
    <source>
        <dbReference type="EMBL" id="KRX00835.1"/>
    </source>
</evidence>
<dbReference type="InParanoid" id="A0A0V0QF61"/>
<sequence>MKKYENQQIARNNWVNLVQVIRQFLILKQNLNMQLMDQEFIFYNMQNKQMIQNIQKRNFQAINKDFIMKEMVEIIKSRYSNKDQLIQTGLQIGKMFLKENNNNNINDNKVQAKNKFEVSQNSDNFLEILMDQNFTKSKEQNLSPDYYQKLISSQKQQKRRHITRKISGNSFFRNSFNNLRKSQNKLNQLSVCDLIENISNQKSDLSYNSPNIMSTLDEQRQLYPNYNENGVSFKLEQSQNGCLQNQKQDVQNQLKKQVVNKKSSSFCQKQFINVILGDNFQEDLKKLQELKSDKQDSIDSQTNISSVFDENKKQQQNQNDNNLINNNEKQEYNIFSKQIIRDISLYCNDGEYKNNSMVFSRNKFNNCEKTKSKQKSQQIRKQYGINKGLSINYNKNNIQNLNQKKKKMTLNLGIDLSQNMYESIWVQNKNNKTFSNLNEQKEIKQESKN</sequence>
<organism evidence="1 2">
    <name type="scientific">Pseudocohnilembus persalinus</name>
    <name type="common">Ciliate</name>
    <dbReference type="NCBI Taxonomy" id="266149"/>
    <lineage>
        <taxon>Eukaryota</taxon>
        <taxon>Sar</taxon>
        <taxon>Alveolata</taxon>
        <taxon>Ciliophora</taxon>
        <taxon>Intramacronucleata</taxon>
        <taxon>Oligohymenophorea</taxon>
        <taxon>Scuticociliatia</taxon>
        <taxon>Philasterida</taxon>
        <taxon>Pseudocohnilembidae</taxon>
        <taxon>Pseudocohnilembus</taxon>
    </lineage>
</organism>
<name>A0A0V0QF61_PSEPJ</name>
<evidence type="ECO:0000313" key="2">
    <source>
        <dbReference type="Proteomes" id="UP000054937"/>
    </source>
</evidence>
<keyword evidence="2" id="KW-1185">Reference proteome</keyword>